<dbReference type="Gene3D" id="1.10.10.10">
    <property type="entry name" value="Winged helix-like DNA-binding domain superfamily/Winged helix DNA-binding domain"/>
    <property type="match status" value="1"/>
</dbReference>
<feature type="domain" description="HTH luxR-type" evidence="1">
    <location>
        <begin position="680"/>
        <end position="745"/>
    </location>
</feature>
<dbReference type="Gene3D" id="1.25.40.10">
    <property type="entry name" value="Tetratricopeptide repeat domain"/>
    <property type="match status" value="1"/>
</dbReference>
<dbReference type="InterPro" id="IPR016032">
    <property type="entry name" value="Sig_transdc_resp-reg_C-effctor"/>
</dbReference>
<dbReference type="InterPro" id="IPR027417">
    <property type="entry name" value="P-loop_NTPase"/>
</dbReference>
<evidence type="ECO:0000259" key="1">
    <source>
        <dbReference type="PROSITE" id="PS50043"/>
    </source>
</evidence>
<dbReference type="SUPFAM" id="SSF46894">
    <property type="entry name" value="C-terminal effector domain of the bipartite response regulators"/>
    <property type="match status" value="1"/>
</dbReference>
<comment type="caution">
    <text evidence="2">The sequence shown here is derived from an EMBL/GenBank/DDBJ whole genome shotgun (WGS) entry which is preliminary data.</text>
</comment>
<dbReference type="InterPro" id="IPR000792">
    <property type="entry name" value="Tscrpt_reg_LuxR_C"/>
</dbReference>
<dbReference type="PROSITE" id="PS50043">
    <property type="entry name" value="HTH_LUXR_2"/>
    <property type="match status" value="1"/>
</dbReference>
<dbReference type="InterPro" id="IPR036388">
    <property type="entry name" value="WH-like_DNA-bd_sf"/>
</dbReference>
<dbReference type="Gene3D" id="3.40.50.300">
    <property type="entry name" value="P-loop containing nucleotide triphosphate hydrolases"/>
    <property type="match status" value="1"/>
</dbReference>
<sequence>MGHEAVGASASVELERLLLEAKSAVPRLRPGMVSRSPLVRSARGSGSRVVAVTAPAGYGKSTLLAEWAARDERQVVWATLDRLDDNPRRLLSVLASAFSRAMGGQGDLVADMTGPDVSVLGRAAPRLASAMRSAPRPFLFVLDDLHEIRDPACHDVLGVVMAGVPEGSQLVAASRAEQPHVPRLRVSGDVSEIVSSDLTLDVSGTERVFATARVPVTPEIAAAVRERTEGWPAGVYLASLVARHRDPRDVLVTGADPYVADYLQRETFGRLSASTRRFLRRTAVLDVMSAPLCDAVAGGHSSRRLLRQLEASSMFLVSLDRRRELFRYHALFRDFLLGELAAAEPGHADALRVRAADWFEAHDAPELAVEHLLPTSERERCVRLVTRIVMTSFQAGRIATVDRWLRALGDDAVAGHPPLAPLAGYVAVYEGHAVEAERWGALADAASYDEDPVDGATSFDSARATLRALRCPEGPRRMIDDAQRALAAEPTWSVWRATALTLAGDAHLLVADIASATRFLADGVEVARAVRNADALVLGATMLAMLDMDHDRWDDAAERLRLAVQTVHAHRMDDYPPSALAHGAAARLALHLGDVEEARRLLVQGMRARAFSTFAAPTLAVRVRLQLARVSWSIGDVAAVRHLLREVDDVLRHRPALGALVDAAHDLRTAVGASERHAVPSSVGAPLTPAELRLLPYLQTHLTIRDIAERLFVTRNTASSQIGSIYRKLGVTSRAGAVDRATAMGLLGS</sequence>
<dbReference type="SUPFAM" id="SSF48452">
    <property type="entry name" value="TPR-like"/>
    <property type="match status" value="1"/>
</dbReference>
<dbReference type="Pfam" id="PF00196">
    <property type="entry name" value="GerE"/>
    <property type="match status" value="1"/>
</dbReference>
<dbReference type="RefSeq" id="WP_225566697.1">
    <property type="nucleotide sequence ID" value="NZ_JAIXCQ010000015.1"/>
</dbReference>
<organism evidence="2 3">
    <name type="scientific">Isoptericola luteus</name>
    <dbReference type="NCBI Taxonomy" id="2879484"/>
    <lineage>
        <taxon>Bacteria</taxon>
        <taxon>Bacillati</taxon>
        <taxon>Actinomycetota</taxon>
        <taxon>Actinomycetes</taxon>
        <taxon>Micrococcales</taxon>
        <taxon>Promicromonosporaceae</taxon>
        <taxon>Isoptericola</taxon>
    </lineage>
</organism>
<protein>
    <submittedName>
        <fullName evidence="2">LuxR C-terminal-related transcriptional regulator</fullName>
    </submittedName>
</protein>
<dbReference type="SUPFAM" id="SSF52540">
    <property type="entry name" value="P-loop containing nucleoside triphosphate hydrolases"/>
    <property type="match status" value="1"/>
</dbReference>
<dbReference type="InterPro" id="IPR011990">
    <property type="entry name" value="TPR-like_helical_dom_sf"/>
</dbReference>
<gene>
    <name evidence="2" type="ORF">LEP48_16650</name>
</gene>
<accession>A0ABS7ZIX1</accession>
<name>A0ABS7ZIX1_9MICO</name>
<evidence type="ECO:0000313" key="3">
    <source>
        <dbReference type="Proteomes" id="UP001319870"/>
    </source>
</evidence>
<dbReference type="SMART" id="SM00421">
    <property type="entry name" value="HTH_LUXR"/>
    <property type="match status" value="1"/>
</dbReference>
<dbReference type="InterPro" id="IPR059106">
    <property type="entry name" value="WHD_MalT"/>
</dbReference>
<dbReference type="CDD" id="cd06170">
    <property type="entry name" value="LuxR_C_like"/>
    <property type="match status" value="1"/>
</dbReference>
<evidence type="ECO:0000313" key="2">
    <source>
        <dbReference type="EMBL" id="MCA5894962.1"/>
    </source>
</evidence>
<dbReference type="Pfam" id="PF25873">
    <property type="entry name" value="WHD_MalT"/>
    <property type="match status" value="1"/>
</dbReference>
<proteinExistence type="predicted"/>
<dbReference type="Proteomes" id="UP001319870">
    <property type="component" value="Unassembled WGS sequence"/>
</dbReference>
<dbReference type="EMBL" id="JAIXCQ010000015">
    <property type="protein sequence ID" value="MCA5894962.1"/>
    <property type="molecule type" value="Genomic_DNA"/>
</dbReference>
<reference evidence="2 3" key="1">
    <citation type="submission" date="2021-09" db="EMBL/GenBank/DDBJ databases">
        <title>Isoptericola luteus sp. nov., a novel bacterium isolated from Harbin, the capital city of Heilongjiang province.</title>
        <authorList>
            <person name="Li J."/>
        </authorList>
    </citation>
    <scope>NUCLEOTIDE SEQUENCE [LARGE SCALE GENOMIC DNA]</scope>
    <source>
        <strain evidence="2 3">NEAU-Y5</strain>
    </source>
</reference>
<keyword evidence="3" id="KW-1185">Reference proteome</keyword>